<name>A0ABM6U510_FUSVA</name>
<dbReference type="EMBL" id="CP028103">
    <property type="protein sequence ID" value="AVQ31419.1"/>
    <property type="molecule type" value="Genomic_DNA"/>
</dbReference>
<protein>
    <recommendedName>
        <fullName evidence="4">DUF5673 domain-containing protein</fullName>
    </recommendedName>
</protein>
<reference evidence="3" key="1">
    <citation type="journal article" date="2018" name="MSphere">
        <title>Fusobacterium Genomics Using MinION and Illumina Sequencing Enables Genome Completion and Correction.</title>
        <authorList>
            <person name="Todd S.M."/>
            <person name="Settlage R.E."/>
            <person name="Lahmers K.K."/>
            <person name="Slade D.J."/>
        </authorList>
    </citation>
    <scope>NUCLEOTIDE SEQUENCE [LARGE SCALE GENOMIC DNA]</scope>
    <source>
        <strain evidence="3">ATCC 27725</strain>
    </source>
</reference>
<feature type="transmembrane region" description="Helical" evidence="1">
    <location>
        <begin position="49"/>
        <end position="70"/>
    </location>
</feature>
<evidence type="ECO:0000256" key="1">
    <source>
        <dbReference type="SAM" id="Phobius"/>
    </source>
</evidence>
<accession>A0ABM6U510</accession>
<gene>
    <name evidence="2" type="ORF">C4N18_09375</name>
</gene>
<keyword evidence="1" id="KW-1133">Transmembrane helix</keyword>
<sequence>MKKMIKYLSLFLVWGILLSIEIIFAVVLYKEATRFPVELVGPSRKEDAVFAILIITAVVFLVCIIWFFAWKTMWKNQDIFESLLTDEEKEGLSLNFTIYSLPLLLHENLLIINRGFSLEKLNIDSVVWIHTHEVFRKYKNALMIYFYKNNGKNVKVMLEPHQIPLFQALLRKILINNPKIEVTKGFLSKEYKRQKEIYKDSVRYN</sequence>
<feature type="transmembrane region" description="Helical" evidence="1">
    <location>
        <begin position="7"/>
        <end position="29"/>
    </location>
</feature>
<dbReference type="Proteomes" id="UP000241238">
    <property type="component" value="Chromosome"/>
</dbReference>
<dbReference type="RefSeq" id="WP_005947494.1">
    <property type="nucleotide sequence ID" value="NZ_CP028103.1"/>
</dbReference>
<evidence type="ECO:0000313" key="2">
    <source>
        <dbReference type="EMBL" id="AVQ31419.1"/>
    </source>
</evidence>
<keyword evidence="1" id="KW-0812">Transmembrane</keyword>
<proteinExistence type="predicted"/>
<evidence type="ECO:0008006" key="4">
    <source>
        <dbReference type="Google" id="ProtNLM"/>
    </source>
</evidence>
<dbReference type="GeneID" id="77468204"/>
<keyword evidence="3" id="KW-1185">Reference proteome</keyword>
<organism evidence="2 3">
    <name type="scientific">Fusobacterium varium ATCC 27725</name>
    <dbReference type="NCBI Taxonomy" id="469618"/>
    <lineage>
        <taxon>Bacteria</taxon>
        <taxon>Fusobacteriati</taxon>
        <taxon>Fusobacteriota</taxon>
        <taxon>Fusobacteriia</taxon>
        <taxon>Fusobacteriales</taxon>
        <taxon>Fusobacteriaceae</taxon>
        <taxon>Fusobacterium</taxon>
    </lineage>
</organism>
<evidence type="ECO:0000313" key="3">
    <source>
        <dbReference type="Proteomes" id="UP000241238"/>
    </source>
</evidence>
<keyword evidence="1" id="KW-0472">Membrane</keyword>